<organism evidence="1 2">
    <name type="scientific">Brassica napus</name>
    <name type="common">Rape</name>
    <dbReference type="NCBI Taxonomy" id="3708"/>
    <lineage>
        <taxon>Eukaryota</taxon>
        <taxon>Viridiplantae</taxon>
        <taxon>Streptophyta</taxon>
        <taxon>Embryophyta</taxon>
        <taxon>Tracheophyta</taxon>
        <taxon>Spermatophyta</taxon>
        <taxon>Magnoliopsida</taxon>
        <taxon>eudicotyledons</taxon>
        <taxon>Gunneridae</taxon>
        <taxon>Pentapetalae</taxon>
        <taxon>rosids</taxon>
        <taxon>malvids</taxon>
        <taxon>Brassicales</taxon>
        <taxon>Brassicaceae</taxon>
        <taxon>Brassiceae</taxon>
        <taxon>Brassica</taxon>
    </lineage>
</organism>
<evidence type="ECO:0000313" key="2">
    <source>
        <dbReference type="Proteomes" id="UP000824890"/>
    </source>
</evidence>
<dbReference type="EMBL" id="JAGKQM010000008">
    <property type="protein sequence ID" value="KAH0916072.1"/>
    <property type="molecule type" value="Genomic_DNA"/>
</dbReference>
<protein>
    <submittedName>
        <fullName evidence="1">Uncharacterized protein</fullName>
    </submittedName>
</protein>
<evidence type="ECO:0000313" key="1">
    <source>
        <dbReference type="EMBL" id="KAH0916072.1"/>
    </source>
</evidence>
<comment type="caution">
    <text evidence="1">The sequence shown here is derived from an EMBL/GenBank/DDBJ whole genome shotgun (WGS) entry which is preliminary data.</text>
</comment>
<gene>
    <name evidence="1" type="ORF">HID58_030518</name>
</gene>
<reference evidence="1 2" key="1">
    <citation type="submission" date="2021-05" db="EMBL/GenBank/DDBJ databases">
        <title>Genome Assembly of Synthetic Allotetraploid Brassica napus Reveals Homoeologous Exchanges between Subgenomes.</title>
        <authorList>
            <person name="Davis J.T."/>
        </authorList>
    </citation>
    <scope>NUCLEOTIDE SEQUENCE [LARGE SCALE GENOMIC DNA]</scope>
    <source>
        <strain evidence="2">cv. Da-Ae</strain>
        <tissue evidence="1">Seedling</tissue>
    </source>
</reference>
<keyword evidence="2" id="KW-1185">Reference proteome</keyword>
<sequence>MLETVEHVLMHCPFAQRTWELAPIFLPSSQAQAFPLGSLQQLFNVEKIVTEVPTCSVDGAWNAETKCADPFGDPRRGVTQLCQISSNSGGSSHPEGDAGSIKRGVFKALDSIGLNRPHFCPAIRVSVERDSGTSMRY</sequence>
<accession>A0ABQ8CH03</accession>
<proteinExistence type="predicted"/>
<dbReference type="Proteomes" id="UP000824890">
    <property type="component" value="Unassembled WGS sequence"/>
</dbReference>
<name>A0ABQ8CH03_BRANA</name>